<proteinExistence type="predicted"/>
<protein>
    <submittedName>
        <fullName evidence="1">Uncharacterized protein</fullName>
    </submittedName>
</protein>
<reference evidence="2" key="1">
    <citation type="submission" date="2023-01" db="EMBL/GenBank/DDBJ databases">
        <title>Key to firefly adult light organ development and bioluminescence: homeobox transcription factors regulate luciferase expression and transportation to peroxisome.</title>
        <authorList>
            <person name="Fu X."/>
        </authorList>
    </citation>
    <scope>NUCLEOTIDE SEQUENCE [LARGE SCALE GENOMIC DNA]</scope>
</reference>
<keyword evidence="2" id="KW-1185">Reference proteome</keyword>
<evidence type="ECO:0000313" key="2">
    <source>
        <dbReference type="Proteomes" id="UP001353858"/>
    </source>
</evidence>
<dbReference type="Proteomes" id="UP001353858">
    <property type="component" value="Unassembled WGS sequence"/>
</dbReference>
<organism evidence="1 2">
    <name type="scientific">Aquatica leii</name>
    <dbReference type="NCBI Taxonomy" id="1421715"/>
    <lineage>
        <taxon>Eukaryota</taxon>
        <taxon>Metazoa</taxon>
        <taxon>Ecdysozoa</taxon>
        <taxon>Arthropoda</taxon>
        <taxon>Hexapoda</taxon>
        <taxon>Insecta</taxon>
        <taxon>Pterygota</taxon>
        <taxon>Neoptera</taxon>
        <taxon>Endopterygota</taxon>
        <taxon>Coleoptera</taxon>
        <taxon>Polyphaga</taxon>
        <taxon>Elateriformia</taxon>
        <taxon>Elateroidea</taxon>
        <taxon>Lampyridae</taxon>
        <taxon>Luciolinae</taxon>
        <taxon>Aquatica</taxon>
    </lineage>
</organism>
<accession>A0AAN7Q4U4</accession>
<comment type="caution">
    <text evidence="1">The sequence shown here is derived from an EMBL/GenBank/DDBJ whole genome shotgun (WGS) entry which is preliminary data.</text>
</comment>
<dbReference type="EMBL" id="JARPUR010000003">
    <property type="protein sequence ID" value="KAK4879920.1"/>
    <property type="molecule type" value="Genomic_DNA"/>
</dbReference>
<evidence type="ECO:0000313" key="1">
    <source>
        <dbReference type="EMBL" id="KAK4879920.1"/>
    </source>
</evidence>
<name>A0AAN7Q4U4_9COLE</name>
<dbReference type="AlphaFoldDB" id="A0AAN7Q4U4"/>
<gene>
    <name evidence="1" type="ORF">RN001_008066</name>
</gene>
<sequence>MLQVRKLSSAGYRSCDNVPTYIKITCTLPYEHVKLQFLQRKIKPFQNTFFLYGRKIKDSLHRRSTTLQRYDSISPVKN</sequence>